<dbReference type="AlphaFoldDB" id="A0A1G8NDU4"/>
<dbReference type="InterPro" id="IPR047324">
    <property type="entry name" value="LbH_gamma_CA-like"/>
</dbReference>
<gene>
    <name evidence="1" type="ORF">SAMN05421804_104173</name>
</gene>
<dbReference type="PANTHER" id="PTHR13061">
    <property type="entry name" value="DYNACTIN SUBUNIT P25"/>
    <property type="match status" value="1"/>
</dbReference>
<dbReference type="Proteomes" id="UP000183255">
    <property type="component" value="Unassembled WGS sequence"/>
</dbReference>
<reference evidence="1 2" key="1">
    <citation type="submission" date="2016-10" db="EMBL/GenBank/DDBJ databases">
        <authorList>
            <person name="de Groot N.N."/>
        </authorList>
    </citation>
    <scope>NUCLEOTIDE SEQUENCE [LARGE SCALE GENOMIC DNA]</scope>
    <source>
        <strain evidence="1 2">CGMCC 1.5058</strain>
    </source>
</reference>
<dbReference type="SUPFAM" id="SSF51161">
    <property type="entry name" value="Trimeric LpxA-like enzymes"/>
    <property type="match status" value="1"/>
</dbReference>
<dbReference type="Gene3D" id="2.160.10.10">
    <property type="entry name" value="Hexapeptide repeat proteins"/>
    <property type="match status" value="1"/>
</dbReference>
<dbReference type="PANTHER" id="PTHR13061:SF29">
    <property type="entry name" value="GAMMA CARBONIC ANHYDRASE-LIKE 1, MITOCHONDRIAL-RELATED"/>
    <property type="match status" value="1"/>
</dbReference>
<dbReference type="EMBL" id="FNDZ01000004">
    <property type="protein sequence ID" value="SDI78315.1"/>
    <property type="molecule type" value="Genomic_DNA"/>
</dbReference>
<accession>A0A1G8NDU4</accession>
<dbReference type="InterPro" id="IPR011004">
    <property type="entry name" value="Trimer_LpxA-like_sf"/>
</dbReference>
<dbReference type="RefSeq" id="WP_031575969.1">
    <property type="nucleotide sequence ID" value="NZ_FNDZ01000004.1"/>
</dbReference>
<dbReference type="CDD" id="cd04645">
    <property type="entry name" value="LbH_gamma_CA_like"/>
    <property type="match status" value="1"/>
</dbReference>
<protein>
    <submittedName>
        <fullName evidence="1">Carbonic anhydrase or acetyltransferase, isoleucine patch superfamily</fullName>
    </submittedName>
</protein>
<keyword evidence="1" id="KW-0808">Transferase</keyword>
<name>A0A1G8NDU4_9CLOT</name>
<dbReference type="InterPro" id="IPR050484">
    <property type="entry name" value="Transf_Hexapept/Carb_Anhydrase"/>
</dbReference>
<dbReference type="GO" id="GO:0016740">
    <property type="term" value="F:transferase activity"/>
    <property type="evidence" value="ECO:0007669"/>
    <property type="project" value="UniProtKB-KW"/>
</dbReference>
<dbReference type="Pfam" id="PF00132">
    <property type="entry name" value="Hexapep"/>
    <property type="match status" value="1"/>
</dbReference>
<evidence type="ECO:0000313" key="2">
    <source>
        <dbReference type="Proteomes" id="UP000183255"/>
    </source>
</evidence>
<evidence type="ECO:0000313" key="1">
    <source>
        <dbReference type="EMBL" id="SDI78315.1"/>
    </source>
</evidence>
<proteinExistence type="predicted"/>
<sequence>MIKKLKDFTPQIHEHTFIAETAAVIGDVHIGEGSSIWYGSVLRGDVAPIMIGKKTNIQDLCVLHSDHDLRLEVGDSVTIGHSCIIHGTRILGNSIIGMGSILLNGSVIERNTILGAGSLVTEGKVVKEGELWMGRPAKFVRNLTPEEIEKIKDSAEHYYQNGLTHKGDKND</sequence>
<organism evidence="1 2">
    <name type="scientific">Proteiniclasticum ruminis</name>
    <dbReference type="NCBI Taxonomy" id="398199"/>
    <lineage>
        <taxon>Bacteria</taxon>
        <taxon>Bacillati</taxon>
        <taxon>Bacillota</taxon>
        <taxon>Clostridia</taxon>
        <taxon>Eubacteriales</taxon>
        <taxon>Clostridiaceae</taxon>
        <taxon>Proteiniclasticum</taxon>
    </lineage>
</organism>
<dbReference type="InterPro" id="IPR001451">
    <property type="entry name" value="Hexapep"/>
</dbReference>